<feature type="repeat" description="TPR" evidence="3">
    <location>
        <begin position="593"/>
        <end position="626"/>
    </location>
</feature>
<evidence type="ECO:0000256" key="3">
    <source>
        <dbReference type="PROSITE-ProRule" id="PRU00339"/>
    </source>
</evidence>
<dbReference type="AlphaFoldDB" id="A0A814DLN8"/>
<dbReference type="PROSITE" id="PS51996">
    <property type="entry name" value="TR_MART"/>
    <property type="match status" value="1"/>
</dbReference>
<evidence type="ECO:0000313" key="6">
    <source>
        <dbReference type="Proteomes" id="UP000663829"/>
    </source>
</evidence>
<dbReference type="PANTHER" id="PTHR45641:SF1">
    <property type="entry name" value="AAA+ ATPASE DOMAIN-CONTAINING PROTEIN"/>
    <property type="match status" value="1"/>
</dbReference>
<evidence type="ECO:0000256" key="2">
    <source>
        <dbReference type="ARBA" id="ARBA00022803"/>
    </source>
</evidence>
<keyword evidence="1" id="KW-0677">Repeat</keyword>
<dbReference type="Pfam" id="PF13424">
    <property type="entry name" value="TPR_12"/>
    <property type="match status" value="6"/>
</dbReference>
<dbReference type="Proteomes" id="UP000663829">
    <property type="component" value="Unassembled WGS sequence"/>
</dbReference>
<dbReference type="OrthoDB" id="10040854at2759"/>
<dbReference type="EMBL" id="CAJNOQ010002470">
    <property type="protein sequence ID" value="CAF0960073.1"/>
    <property type="molecule type" value="Genomic_DNA"/>
</dbReference>
<proteinExistence type="predicted"/>
<reference evidence="4" key="1">
    <citation type="submission" date="2021-02" db="EMBL/GenBank/DDBJ databases">
        <authorList>
            <person name="Nowell W R."/>
        </authorList>
    </citation>
    <scope>NUCLEOTIDE SEQUENCE</scope>
</reference>
<dbReference type="InterPro" id="IPR011990">
    <property type="entry name" value="TPR-like_helical_dom_sf"/>
</dbReference>
<keyword evidence="2 3" id="KW-0802">TPR repeat</keyword>
<organism evidence="4 6">
    <name type="scientific">Didymodactylos carnosus</name>
    <dbReference type="NCBI Taxonomy" id="1234261"/>
    <lineage>
        <taxon>Eukaryota</taxon>
        <taxon>Metazoa</taxon>
        <taxon>Spiralia</taxon>
        <taxon>Gnathifera</taxon>
        <taxon>Rotifera</taxon>
        <taxon>Eurotatoria</taxon>
        <taxon>Bdelloidea</taxon>
        <taxon>Philodinida</taxon>
        <taxon>Philodinidae</taxon>
        <taxon>Didymodactylos</taxon>
    </lineage>
</organism>
<sequence>MGKILSKLRGKRSTVHPTKINILPDDTILRDIEDLSVVWLDTSVNLSDDCIDTELELRRLITYLKTFSTVAECSKHLTTLPSVYDRVFLIVSGSSGFDLLQQNRQKFDGVDYQTVPNRDERAKNDLIHVCRKRYEGSEVGQQRITDFAKKYKHDQAIYWYTLDGFLYRSLNRAFRTADIDIIYQFRYIIADLHDQLASLPRPSTDKKLVVYRGQLLNVAELRTLEANVHKGFVAMNTFLSTTPDCTLAGEFAGAGKEIPDGLASVVFEITVGETRQPFADIGQLSAIPKEEEILFSVGTVFRIDDVQDVGSAWLVSLTLTTEVEQKFDTLVIHYMSEIGQKPTLATLAKFLVMRGDFVRAQRYFQYLINENGPELDDVSRVTCFNNLGYIHQEKGELDQAMHFYQAILDIQQRILEPGDHQLSKIYSNIGTVQSTLGQNAEAVKNFELALSIDLLSSPQNQSELATSYNNLAHAYNDQGDYSKAASNYEEALKLELALGLKELKHPSVAITYHNLGSLYDEIGQHAKATQYYEEALTIQKASLPPDHPSRTMTEGCLGMAYLQLGDYKAALEKTLGVLDAKLKMRPPNLPSVAVTYSNLGFIYMESGDYKRAEEHFQKSLSINRRHLPANHPHTAATLVSLGTLYTSMEKRKEALTTYRRALDIFLQQEPPNLAAIAKAYSGMGDAENDADKAIEHLEEGLAIMESMTMVNKSDLITAYVNLGEGYARAERDDDALKCYTAGLELARQLTGDKGDDPIFTTIYANIGSAHGAKGEITKALEFLHKALDISLNQSPHNSLHPELGTIYNNLAGFYDVLEQHEDAINYYNKAIEIFQQPRAPNPVLLAKTYESIASSYDDIGQWEKAIEYYRLALELQLQNLNANDSDLAQIYEVLAVIYEEHENYDTALTYFRPMLAIQQKLLSSSDLDLAEAFEQVASCHYLNSQYQPALELYTKAFGIRRCQKAPLASSYHDLARTFEKLGNLTKALRHYELAIDQLNKETKSEDYSENLSMLYKSMGNIQYRLKQFDPAVLNLEHSLAIQGEFLQDGQHNELLFETYEIMAKVHETLGNQTKADDCRTRQAQIIKVN</sequence>
<dbReference type="PANTHER" id="PTHR45641">
    <property type="entry name" value="TETRATRICOPEPTIDE REPEAT PROTEIN (AFU_ORTHOLOGUE AFUA_6G03870)"/>
    <property type="match status" value="1"/>
</dbReference>
<dbReference type="SUPFAM" id="SSF48452">
    <property type="entry name" value="TPR-like"/>
    <property type="match status" value="2"/>
</dbReference>
<dbReference type="Pfam" id="PF13176">
    <property type="entry name" value="TPR_7"/>
    <property type="match status" value="1"/>
</dbReference>
<evidence type="ECO:0000313" key="5">
    <source>
        <dbReference type="EMBL" id="CAF3734773.1"/>
    </source>
</evidence>
<keyword evidence="6" id="KW-1185">Reference proteome</keyword>
<comment type="caution">
    <text evidence="4">The sequence shown here is derived from an EMBL/GenBank/DDBJ whole genome shotgun (WGS) entry which is preliminary data.</text>
</comment>
<dbReference type="SUPFAM" id="SSF81901">
    <property type="entry name" value="HCP-like"/>
    <property type="match status" value="1"/>
</dbReference>
<dbReference type="InterPro" id="IPR019734">
    <property type="entry name" value="TPR_rpt"/>
</dbReference>
<feature type="repeat" description="TPR" evidence="3">
    <location>
        <begin position="509"/>
        <end position="542"/>
    </location>
</feature>
<dbReference type="Gene3D" id="1.25.40.10">
    <property type="entry name" value="Tetratricopeptide repeat domain"/>
    <property type="match status" value="5"/>
</dbReference>
<feature type="repeat" description="TPR" evidence="3">
    <location>
        <begin position="635"/>
        <end position="668"/>
    </location>
</feature>
<dbReference type="SMART" id="SM00028">
    <property type="entry name" value="TPR"/>
    <property type="match status" value="16"/>
</dbReference>
<feature type="repeat" description="TPR" evidence="3">
    <location>
        <begin position="888"/>
        <end position="921"/>
    </location>
</feature>
<feature type="repeat" description="TPR" evidence="3">
    <location>
        <begin position="381"/>
        <end position="414"/>
    </location>
</feature>
<evidence type="ECO:0000256" key="1">
    <source>
        <dbReference type="ARBA" id="ARBA00022737"/>
    </source>
</evidence>
<dbReference type="Gene3D" id="3.90.176.10">
    <property type="entry name" value="Toxin ADP-ribosyltransferase, Chain A, domain 1"/>
    <property type="match status" value="1"/>
</dbReference>
<feature type="repeat" description="TPR" evidence="3">
    <location>
        <begin position="760"/>
        <end position="793"/>
    </location>
</feature>
<name>A0A814DLN8_9BILA</name>
<accession>A0A814DLN8</accession>
<gene>
    <name evidence="4" type="ORF">GPM918_LOCUS11707</name>
    <name evidence="5" type="ORF">SRO942_LOCUS11708</name>
</gene>
<dbReference type="PROSITE" id="PS50005">
    <property type="entry name" value="TPR"/>
    <property type="match status" value="10"/>
</dbReference>
<protein>
    <submittedName>
        <fullName evidence="4">Uncharacterized protein</fullName>
    </submittedName>
</protein>
<dbReference type="PROSITE" id="PS50293">
    <property type="entry name" value="TPR_REGION"/>
    <property type="match status" value="3"/>
</dbReference>
<dbReference type="SUPFAM" id="SSF56399">
    <property type="entry name" value="ADP-ribosylation"/>
    <property type="match status" value="1"/>
</dbReference>
<dbReference type="EMBL" id="CAJOBC010002470">
    <property type="protein sequence ID" value="CAF3734773.1"/>
    <property type="molecule type" value="Genomic_DNA"/>
</dbReference>
<feature type="repeat" description="TPR" evidence="3">
    <location>
        <begin position="423"/>
        <end position="456"/>
    </location>
</feature>
<dbReference type="Proteomes" id="UP000681722">
    <property type="component" value="Unassembled WGS sequence"/>
</dbReference>
<feature type="repeat" description="TPR" evidence="3">
    <location>
        <begin position="846"/>
        <end position="879"/>
    </location>
</feature>
<evidence type="ECO:0000313" key="4">
    <source>
        <dbReference type="EMBL" id="CAF0960073.1"/>
    </source>
</evidence>
<feature type="repeat" description="TPR" evidence="3">
    <location>
        <begin position="465"/>
        <end position="498"/>
    </location>
</feature>
<feature type="repeat" description="TPR" evidence="3">
    <location>
        <begin position="804"/>
        <end position="837"/>
    </location>
</feature>